<feature type="compositionally biased region" description="Polar residues" evidence="10">
    <location>
        <begin position="303"/>
        <end position="317"/>
    </location>
</feature>
<dbReference type="InterPro" id="IPR055414">
    <property type="entry name" value="LRR_R13L4/SHOC2-like"/>
</dbReference>
<gene>
    <name evidence="12" type="ORF">CMV_009440</name>
</gene>
<feature type="compositionally biased region" description="Basic and acidic residues" evidence="10">
    <location>
        <begin position="122"/>
        <end position="133"/>
    </location>
</feature>
<dbReference type="InterPro" id="IPR003657">
    <property type="entry name" value="WRKY_dom"/>
</dbReference>
<organism evidence="12 13">
    <name type="scientific">Castanea mollissima</name>
    <name type="common">Chinese chestnut</name>
    <dbReference type="NCBI Taxonomy" id="60419"/>
    <lineage>
        <taxon>Eukaryota</taxon>
        <taxon>Viridiplantae</taxon>
        <taxon>Streptophyta</taxon>
        <taxon>Embryophyta</taxon>
        <taxon>Tracheophyta</taxon>
        <taxon>Spermatophyta</taxon>
        <taxon>Magnoliopsida</taxon>
        <taxon>eudicotyledons</taxon>
        <taxon>Gunneridae</taxon>
        <taxon>Pentapetalae</taxon>
        <taxon>rosids</taxon>
        <taxon>fabids</taxon>
        <taxon>Fagales</taxon>
        <taxon>Fagaceae</taxon>
        <taxon>Castanea</taxon>
    </lineage>
</organism>
<dbReference type="InterPro" id="IPR036576">
    <property type="entry name" value="WRKY_dom_sf"/>
</dbReference>
<dbReference type="Proteomes" id="UP000737018">
    <property type="component" value="Unassembled WGS sequence"/>
</dbReference>
<keyword evidence="5" id="KW-0805">Transcription regulation</keyword>
<dbReference type="Pfam" id="PF23598">
    <property type="entry name" value="LRR_14"/>
    <property type="match status" value="1"/>
</dbReference>
<feature type="domain" description="WRKY" evidence="11">
    <location>
        <begin position="64"/>
        <end position="127"/>
    </location>
</feature>
<name>A0A8J4VYM4_9ROSI</name>
<evidence type="ECO:0000256" key="10">
    <source>
        <dbReference type="SAM" id="MobiDB-lite"/>
    </source>
</evidence>
<evidence type="ECO:0000256" key="8">
    <source>
        <dbReference type="ARBA" id="ARBA00023242"/>
    </source>
</evidence>
<dbReference type="Gene3D" id="2.20.25.80">
    <property type="entry name" value="WRKY domain"/>
    <property type="match status" value="2"/>
</dbReference>
<keyword evidence="4" id="KW-0862">Zinc</keyword>
<feature type="compositionally biased region" description="Polar residues" evidence="10">
    <location>
        <begin position="134"/>
        <end position="151"/>
    </location>
</feature>
<keyword evidence="13" id="KW-1185">Reference proteome</keyword>
<feature type="region of interest" description="Disordered" evidence="10">
    <location>
        <begin position="172"/>
        <end position="229"/>
    </location>
</feature>
<evidence type="ECO:0000256" key="1">
    <source>
        <dbReference type="ARBA" id="ARBA00004123"/>
    </source>
</evidence>
<keyword evidence="6" id="KW-0238">DNA-binding</keyword>
<evidence type="ECO:0000256" key="3">
    <source>
        <dbReference type="ARBA" id="ARBA00022737"/>
    </source>
</evidence>
<dbReference type="GO" id="GO:0003700">
    <property type="term" value="F:DNA-binding transcription factor activity"/>
    <property type="evidence" value="ECO:0007669"/>
    <property type="project" value="InterPro"/>
</dbReference>
<accession>A0A8J4VYM4</accession>
<dbReference type="FunFam" id="2.20.25.80:FF:000006">
    <property type="entry name" value="WRKY transcription factor"/>
    <property type="match status" value="1"/>
</dbReference>
<dbReference type="GO" id="GO:0005634">
    <property type="term" value="C:nucleus"/>
    <property type="evidence" value="ECO:0007669"/>
    <property type="project" value="UniProtKB-SubCell"/>
</dbReference>
<comment type="similarity">
    <text evidence="9">Belongs to the WRKY group I family.</text>
</comment>
<dbReference type="GO" id="GO:0043565">
    <property type="term" value="F:sequence-specific DNA binding"/>
    <property type="evidence" value="ECO:0007669"/>
    <property type="project" value="InterPro"/>
</dbReference>
<keyword evidence="8" id="KW-0539">Nucleus</keyword>
<evidence type="ECO:0000256" key="5">
    <source>
        <dbReference type="ARBA" id="ARBA00023015"/>
    </source>
</evidence>
<dbReference type="PROSITE" id="PS50811">
    <property type="entry name" value="WRKY"/>
    <property type="match status" value="2"/>
</dbReference>
<feature type="region of interest" description="Disordered" evidence="10">
    <location>
        <begin position="120"/>
        <end position="151"/>
    </location>
</feature>
<dbReference type="GO" id="GO:0046872">
    <property type="term" value="F:metal ion binding"/>
    <property type="evidence" value="ECO:0007669"/>
    <property type="project" value="UniProtKB-KW"/>
</dbReference>
<dbReference type="OrthoDB" id="1918969at2759"/>
<feature type="domain" description="WRKY" evidence="11">
    <location>
        <begin position="235"/>
        <end position="300"/>
    </location>
</feature>
<feature type="compositionally biased region" description="Polar residues" evidence="10">
    <location>
        <begin position="172"/>
        <end position="187"/>
    </location>
</feature>
<dbReference type="AlphaFoldDB" id="A0A8J4VYM4"/>
<keyword evidence="2" id="KW-0479">Metal-binding</keyword>
<dbReference type="SUPFAM" id="SSF118290">
    <property type="entry name" value="WRKY DNA-binding domain"/>
    <property type="match status" value="2"/>
</dbReference>
<dbReference type="Pfam" id="PF03106">
    <property type="entry name" value="WRKY"/>
    <property type="match status" value="2"/>
</dbReference>
<reference evidence="12" key="1">
    <citation type="submission" date="2020-03" db="EMBL/GenBank/DDBJ databases">
        <title>Castanea mollissima Vanexum genome sequencing.</title>
        <authorList>
            <person name="Staton M."/>
        </authorList>
    </citation>
    <scope>NUCLEOTIDE SEQUENCE</scope>
    <source>
        <tissue evidence="12">Leaf</tissue>
    </source>
</reference>
<dbReference type="Gene3D" id="3.80.10.10">
    <property type="entry name" value="Ribonuclease Inhibitor"/>
    <property type="match status" value="1"/>
</dbReference>
<dbReference type="FunFam" id="2.20.25.80:FF:000003">
    <property type="entry name" value="WRKY transcription factor 57"/>
    <property type="match status" value="1"/>
</dbReference>
<feature type="compositionally biased region" description="Basic and acidic residues" evidence="10">
    <location>
        <begin position="206"/>
        <end position="215"/>
    </location>
</feature>
<dbReference type="PANTHER" id="PTHR31221">
    <property type="entry name" value="WRKY TRANSCRIPTION FACTOR PROTEIN 1-RELATED"/>
    <property type="match status" value="1"/>
</dbReference>
<evidence type="ECO:0000256" key="6">
    <source>
        <dbReference type="ARBA" id="ARBA00023125"/>
    </source>
</evidence>
<feature type="region of interest" description="Disordered" evidence="10">
    <location>
        <begin position="296"/>
        <end position="321"/>
    </location>
</feature>
<dbReference type="SUPFAM" id="SSF52058">
    <property type="entry name" value="L domain-like"/>
    <property type="match status" value="1"/>
</dbReference>
<comment type="caution">
    <text evidence="12">The sequence shown here is derived from an EMBL/GenBank/DDBJ whole genome shotgun (WGS) entry which is preliminary data.</text>
</comment>
<evidence type="ECO:0000256" key="4">
    <source>
        <dbReference type="ARBA" id="ARBA00022833"/>
    </source>
</evidence>
<evidence type="ECO:0000256" key="2">
    <source>
        <dbReference type="ARBA" id="ARBA00022723"/>
    </source>
</evidence>
<keyword evidence="7" id="KW-0804">Transcription</keyword>
<evidence type="ECO:0000313" key="12">
    <source>
        <dbReference type="EMBL" id="KAF3966464.1"/>
    </source>
</evidence>
<dbReference type="InterPro" id="IPR044810">
    <property type="entry name" value="WRKY_plant"/>
</dbReference>
<dbReference type="InterPro" id="IPR032675">
    <property type="entry name" value="LRR_dom_sf"/>
</dbReference>
<evidence type="ECO:0000256" key="7">
    <source>
        <dbReference type="ARBA" id="ARBA00023163"/>
    </source>
</evidence>
<proteinExistence type="inferred from homology"/>
<keyword evidence="3" id="KW-0677">Repeat</keyword>
<evidence type="ECO:0000256" key="9">
    <source>
        <dbReference type="ARBA" id="ARBA00061157"/>
    </source>
</evidence>
<feature type="region of interest" description="Disordered" evidence="10">
    <location>
        <begin position="1"/>
        <end position="20"/>
    </location>
</feature>
<comment type="subcellular location">
    <subcellularLocation>
        <location evidence="1">Nucleus</location>
    </subcellularLocation>
</comment>
<dbReference type="SMART" id="SM00774">
    <property type="entry name" value="WRKY"/>
    <property type="match status" value="2"/>
</dbReference>
<evidence type="ECO:0000313" key="13">
    <source>
        <dbReference type="Proteomes" id="UP000737018"/>
    </source>
</evidence>
<protein>
    <recommendedName>
        <fullName evidence="11">WRKY domain-containing protein</fullName>
    </recommendedName>
</protein>
<dbReference type="PANTHER" id="PTHR31221:SF130">
    <property type="entry name" value="WRKY TRANSCRIPTION FACTOR 3-RELATED"/>
    <property type="match status" value="1"/>
</dbReference>
<sequence length="811" mass="91335">MTSRATRGTSLRPPMAVEDHDDEFFSGGGGEEEFRLQQNWPTGLAISPLSFYEAGLISPGFFDSPGQAADDGYNWRKYGLKQVKGSEFARSYYKCTFSGCPVKKRVEHSLDGQVKIIYKGQHNHELPQKRAKDTGNSNQGNPDFASQVQSGNLNKLKEETCLYLMSKKDQESSQATSEHLSGTTNSEVVDVAETGVDEKDEDEPESERQSTEVRVLEPASSHRTVTEPRIVQTTSEVDLLDDGYRWRKYGQKIVRGNPYPRRYYKCTTLGCSARKHVERASSDPKVVISTYEGKHNHDIPAAKSSSHNTANSIASQSKPDKILPEKHSLINNMGLGNKWETYSINLGILDKNSEKQTTSEPHGMVINVEPVKMTISSEQKKIEIGEIGNLASQERQPERIQVEEMQPQALSTQGVVFDDGAVKILKSNGQMESQIEDVEMEPEASEQCGLFLMQGGLGLTKPPKDDDWKNAKEIYLMDNELSILPENPRCPNLSALFLPRNYKLRMIPPSFFDYMPALQILNLSRTGIKSLPDSLIRLVSLKRLFLNDCHRLMTLSPKVGNLKLLEVLDLEGAKIMDLPMEIKELTNLKCLEVSFYGYTSNGRRAMQSNAVVPCGVISALSQLEELNIDVNPDDARWDACVEDIVTEVCTLTRFTVGRHVKRIMSRVPRDVEFELERWERCLRYINGVGVPRDIKNVLQHVTAFFLDRHVTVKKLSDFGTRNMKQLKCCVVGECNEVQVIIDAQDAYGEDGISEIVSESYDAEKIVLGSLEYLQDLKKIKGERSWWEALEWSSSCPSYLEEIFVPIDIQDC</sequence>
<evidence type="ECO:0000259" key="11">
    <source>
        <dbReference type="PROSITE" id="PS50811"/>
    </source>
</evidence>
<dbReference type="EMBL" id="JRKL02001040">
    <property type="protein sequence ID" value="KAF3966464.1"/>
    <property type="molecule type" value="Genomic_DNA"/>
</dbReference>